<dbReference type="Proteomes" id="UP000041882">
    <property type="component" value="Unassembled WGS sequence"/>
</dbReference>
<dbReference type="InterPro" id="IPR000873">
    <property type="entry name" value="AMP-dep_synth/lig_dom"/>
</dbReference>
<dbReference type="InterPro" id="IPR020806">
    <property type="entry name" value="PKS_PP-bd"/>
</dbReference>
<dbReference type="Gene3D" id="3.40.50.1820">
    <property type="entry name" value="alpha/beta hydrolase"/>
    <property type="match status" value="1"/>
</dbReference>
<dbReference type="SUPFAM" id="SSF47336">
    <property type="entry name" value="ACP-like"/>
    <property type="match status" value="2"/>
</dbReference>
<dbReference type="SUPFAM" id="SSF56801">
    <property type="entry name" value="Acetyl-CoA synthetase-like"/>
    <property type="match status" value="2"/>
</dbReference>
<dbReference type="FunFam" id="3.40.50.980:FF:000001">
    <property type="entry name" value="Non-ribosomal peptide synthetase"/>
    <property type="match status" value="1"/>
</dbReference>
<dbReference type="InterPro" id="IPR025110">
    <property type="entry name" value="AMP-bd_C"/>
</dbReference>
<dbReference type="NCBIfam" id="TIGR01733">
    <property type="entry name" value="AA-adenyl-dom"/>
    <property type="match status" value="2"/>
</dbReference>
<dbReference type="PANTHER" id="PTHR45527">
    <property type="entry name" value="NONRIBOSOMAL PEPTIDE SYNTHETASE"/>
    <property type="match status" value="1"/>
</dbReference>
<dbReference type="InterPro" id="IPR006162">
    <property type="entry name" value="Ppantetheine_attach_site"/>
</dbReference>
<dbReference type="Gene3D" id="3.40.50.980">
    <property type="match status" value="4"/>
</dbReference>
<evidence type="ECO:0000256" key="2">
    <source>
        <dbReference type="ARBA" id="ARBA00022450"/>
    </source>
</evidence>
<dbReference type="SUPFAM" id="SSF53474">
    <property type="entry name" value="alpha/beta-Hydrolases"/>
    <property type="match status" value="1"/>
</dbReference>
<evidence type="ECO:0000259" key="4">
    <source>
        <dbReference type="PROSITE" id="PS50075"/>
    </source>
</evidence>
<evidence type="ECO:0000256" key="1">
    <source>
        <dbReference type="ARBA" id="ARBA00001957"/>
    </source>
</evidence>
<dbReference type="Pfam" id="PF00501">
    <property type="entry name" value="AMP-binding"/>
    <property type="match status" value="2"/>
</dbReference>
<name>A0A0T9NEP5_9GAMM</name>
<dbReference type="InterPro" id="IPR009081">
    <property type="entry name" value="PP-bd_ACP"/>
</dbReference>
<dbReference type="SMART" id="SM00824">
    <property type="entry name" value="PKS_TE"/>
    <property type="match status" value="1"/>
</dbReference>
<gene>
    <name evidence="5" type="primary">dhbF</name>
    <name evidence="5" type="ORF">ERS008472_00339</name>
</gene>
<keyword evidence="6" id="KW-1185">Reference proteome</keyword>
<dbReference type="GO" id="GO:0043041">
    <property type="term" value="P:amino acid activation for nonribosomal peptide biosynthetic process"/>
    <property type="evidence" value="ECO:0007669"/>
    <property type="project" value="TreeGrafter"/>
</dbReference>
<dbReference type="Gene3D" id="1.10.1200.10">
    <property type="entry name" value="ACP-like"/>
    <property type="match status" value="1"/>
</dbReference>
<comment type="cofactor">
    <cofactor evidence="1">
        <name>pantetheine 4'-phosphate</name>
        <dbReference type="ChEBI" id="CHEBI:47942"/>
    </cofactor>
</comment>
<dbReference type="SMART" id="SM00823">
    <property type="entry name" value="PKS_PP"/>
    <property type="match status" value="2"/>
</dbReference>
<dbReference type="CDD" id="cd17646">
    <property type="entry name" value="A_NRPS_AB3403-like"/>
    <property type="match status" value="1"/>
</dbReference>
<dbReference type="CDD" id="cd05930">
    <property type="entry name" value="A_NRPS"/>
    <property type="match status" value="1"/>
</dbReference>
<dbReference type="FunFam" id="3.30.300.30:FF:000010">
    <property type="entry name" value="Enterobactin synthetase component F"/>
    <property type="match status" value="2"/>
</dbReference>
<reference evidence="6" key="1">
    <citation type="submission" date="2015-03" db="EMBL/GenBank/DDBJ databases">
        <authorList>
            <consortium name="Pathogen Informatics"/>
            <person name="Murphy D."/>
        </authorList>
    </citation>
    <scope>NUCLEOTIDE SEQUENCE [LARGE SCALE GENOMIC DNA]</scope>
    <source>
        <strain evidence="6">IP6945</strain>
    </source>
</reference>
<dbReference type="InterPro" id="IPR023213">
    <property type="entry name" value="CAT-like_dom_sf"/>
</dbReference>
<dbReference type="InterPro" id="IPR001031">
    <property type="entry name" value="Thioesterase"/>
</dbReference>
<evidence type="ECO:0000256" key="3">
    <source>
        <dbReference type="ARBA" id="ARBA00022553"/>
    </source>
</evidence>
<dbReference type="Pfam" id="PF00668">
    <property type="entry name" value="Condensation"/>
    <property type="match status" value="2"/>
</dbReference>
<dbReference type="GO" id="GO:0009239">
    <property type="term" value="P:enterobactin biosynthetic process"/>
    <property type="evidence" value="ECO:0007669"/>
    <property type="project" value="TreeGrafter"/>
</dbReference>
<organism evidence="5 6">
    <name type="scientific">Yersinia thracica</name>
    <dbReference type="NCBI Taxonomy" id="2890319"/>
    <lineage>
        <taxon>Bacteria</taxon>
        <taxon>Pseudomonadati</taxon>
        <taxon>Pseudomonadota</taxon>
        <taxon>Gammaproteobacteria</taxon>
        <taxon>Enterobacterales</taxon>
        <taxon>Yersiniaceae</taxon>
        <taxon>Yersinia</taxon>
    </lineage>
</organism>
<dbReference type="InterPro" id="IPR020845">
    <property type="entry name" value="AMP-binding_CS"/>
</dbReference>
<dbReference type="Pfam" id="PF00550">
    <property type="entry name" value="PP-binding"/>
    <property type="match status" value="2"/>
</dbReference>
<dbReference type="InterPro" id="IPR045851">
    <property type="entry name" value="AMP-bd_C_sf"/>
</dbReference>
<evidence type="ECO:0000313" key="6">
    <source>
        <dbReference type="Proteomes" id="UP000041882"/>
    </source>
</evidence>
<dbReference type="Gene3D" id="3.30.559.10">
    <property type="entry name" value="Chloramphenicol acetyltransferase-like domain"/>
    <property type="match status" value="2"/>
</dbReference>
<dbReference type="InterPro" id="IPR001242">
    <property type="entry name" value="Condensation_dom"/>
</dbReference>
<dbReference type="InterPro" id="IPR036736">
    <property type="entry name" value="ACP-like_sf"/>
</dbReference>
<dbReference type="InterPro" id="IPR010071">
    <property type="entry name" value="AA_adenyl_dom"/>
</dbReference>
<dbReference type="FunFam" id="2.30.38.10:FF:000001">
    <property type="entry name" value="Non-ribosomal peptide synthetase PvdI"/>
    <property type="match status" value="1"/>
</dbReference>
<dbReference type="FunFam" id="2.30.38.10:FF:000002">
    <property type="entry name" value="Enterobactin synthase component F"/>
    <property type="match status" value="1"/>
</dbReference>
<protein>
    <submittedName>
        <fullName evidence="5">Nonribosomal peptide synthetase</fullName>
    </submittedName>
</protein>
<dbReference type="FunFam" id="3.40.50.980:FF:000002">
    <property type="entry name" value="Enterobactin synthetase component F"/>
    <property type="match status" value="1"/>
</dbReference>
<dbReference type="InterPro" id="IPR020802">
    <property type="entry name" value="TesA-like"/>
</dbReference>
<dbReference type="PROSITE" id="PS00455">
    <property type="entry name" value="AMP_BINDING"/>
    <property type="match status" value="2"/>
</dbReference>
<dbReference type="Pfam" id="PF00975">
    <property type="entry name" value="Thioesterase"/>
    <property type="match status" value="1"/>
</dbReference>
<sequence>MSEDSISLVATVELPLVAAQPGIWFADQLSQQKNMFTVAHYIELAGPLERELFSRAVSQGLAESDTLHAHFFDDDDGPMQRIPIQRHAADMPKLEWLDFSTRADGRQAALTLMWEDTEAPIQLDGEQPLYRHWVIGVPDENGKPLWLWYQRYHHLLLDGFSFTAITRRIADIYTALLQGKSIGESPFTPFSEVVSEYLAYAGSETELRDKQFWQQHTADLPAALSLSPLNSPARAEPTDNRVLRQRVNIDSDSFGRLTAGGAEQRLSAADMAMALLLIYFARISGEMRLSVGCPFMRRMGSAALTATGPVVNVLPLQITLRREMQIIDVARAVASELKTVRKHQRYEAEQLRRDLGMVGSQRALYGPILNFKMFDFALNLAEITGVTHTLASGPVDDVEFDLYLDNGQLTLEILANARRYDHACLHQHGERIQFLLQQLAAQAEITVGDLILTPTQELQRIDSWANGPQLSLPAGVVSVLDIFQQQVSAQPDAIAVSCGKQSLTYRQLSDRVAQLGRALIARGIRADDVVAIGIPRTVDSLVAILGTLASGAAYMPLDLDYPMERLALMCEDARPRLLLAHQSTESLLSSLAITGEMEIVCLNESRFQQDCTAFSVQPIADAERRYPLYGDHLAYMIYTSGSTGRPKGVMSTHGGLVNLLVAHRTHLYGPAMAEFKQHHTRRMRAGHTASFSFDSSWEPLFWMMMGCEMVIFDEEMRRDAYALVQMMDQTPIDTMDITPSFFTQMIDSGLLEAGHHQPAFIMMGGEAATPRLWERLKQHPELNVVNFYGPSEYTIDTLGANIQLAAQPVIGRPVANTEVYLLDSQLAKVPIGAVGELYIAGKGLARGYLNRPDLTAARFVANPFRHGEVMYRSGDLMRWTAEGQLDFVGRTDHQIKVRGFRVELGEVENALVALPEVSSAVVIAEAVGATHRLIGYCAVPDAQLRQSEDLNARLMDQLAVSLPDYMVPAILMVLDEMPLTVNGKIDRQALPAPQHRQQLASRAPQTPQERLLCDAIAHLLHLGNIGAEDDFFQLGGDSISAMALGSTLRRAGFRLAPREIFALRTPAKMALALHPLMDSPVAAPPVSTAALPETLWQAAVEKYGPIADILPVLPLQQGLLFHAQLGQEANNYNAISRFGLQGELDIERLRDALESLLQRYPQLGAIFDSELHSESLQILPQIQDSARRWPWQQYDLSALTPEQQTAKTQQWEREGLARDLVSETAGTLKPLLIATLLRYSAERHSLIIIAHHLVGDGWSSAILLHDLLHLYGNKPTLPLLSVSYGDVIRRMTARDLQADRLTWQQAVRGVTPTILYPETNAASPVHEWTIALDSKLETALTELQRREGITLNTLLQGVWATLLGVLSGRDDVVFGSPVSGRFSEIDGIEQQVGLFSNTLPVRVKLQPQLPLLAQLAALQQQQIQLLEHDGLGLGEIQRLAGANTLFDTLLVVENYPENNQLHQKSFNGLRCNALNNRGYTHYPLTLLVLPGEKLHLQLEYRDAVGDPQRLAQRLVMLLEYLVWQPELPLSALNLLTADEKALLASTNDTAIALPALTLCDLLNQQAQLTPQAIALLDADETLTYQQVNQRVQSLATHLRQQGVLPSDRVAVALPRSVNLSLALMAILAAGAAYLPLDTGYPDDRLAYMISDADPRLLITVSSLAERFIGLAPLLLDQLSIRDQQSVQDKTALLPAVQITPDHPAYLIYTSGSTGRPKGVVVTHGAIVNRLLWMQNEYPLGGDDVVLQKTPCSFDVSVWEFFWPMITGARLVMAPPEAHRDPEVLRSLIEDYGVTTAHFVPSMLAAFVSAMHGQQQPCQSLRRVFCSGEALSRELSELYQQIFAAPLHNLYGPTEAAVDVTYQPAYGDALARVTGSSVPIGKPVWNTQLRILDSMLRQAPVGIAGDLYLCGVQLAQGYYARPDLTASRFVADPYDRGQRMYRTGDIARWLPDGTVEYLGRSDDQLKIRGQRIELGEIESALLALPSVQQAVVHARTLAGAEGALAGADTRQLVGYIVPVAGAENIDLEILRSQLSERLPAHMVPVVIISLSALPLSANGKLDRKALPAPVNQAGSGGRTPQAGLESLIAGLFAHLLGVESVSADDDFFALGGHSLLAMRLAADLRRELQQPVAVGQVMVASTVAALAAALSQPPSDKQAGKAGFSEVLPLRSGRGNPLFCIHPASGFAWQFSLLPRYLPGSWPVLGIQSPRPHGAIATRQDMDSLCDHHLATLRQVQPQGPYHLMGYSLGGTVAQAMAVKLQAQGEEVAFLGLLDTYPPETQDWNAPIEAEAQEEVERERALFMAAAGDEQEEKREMFAQIQANYDDSIGLLSGAKTPVYEGETTLFVATQTLPAGETPEDIWRPYVKQLRTYYLDCSHITMMSPETLKVLGPILQQVFSGIRSL</sequence>
<dbReference type="Gene3D" id="3.30.300.30">
    <property type="match status" value="2"/>
</dbReference>
<feature type="domain" description="Carrier" evidence="4">
    <location>
        <begin position="1003"/>
        <end position="1077"/>
    </location>
</feature>
<dbReference type="RefSeq" id="WP_050112313.1">
    <property type="nucleotide sequence ID" value="NZ_CQAW01000001.1"/>
</dbReference>
<dbReference type="Gene3D" id="3.30.559.30">
    <property type="entry name" value="Nonribosomal peptide synthetase, condensation domain"/>
    <property type="match status" value="2"/>
</dbReference>
<dbReference type="GO" id="GO:0031177">
    <property type="term" value="F:phosphopantetheine binding"/>
    <property type="evidence" value="ECO:0007669"/>
    <property type="project" value="InterPro"/>
</dbReference>
<dbReference type="PROSITE" id="PS50075">
    <property type="entry name" value="CARRIER"/>
    <property type="match status" value="2"/>
</dbReference>
<dbReference type="PROSITE" id="PS00012">
    <property type="entry name" value="PHOSPHOPANTETHEINE"/>
    <property type="match status" value="2"/>
</dbReference>
<dbReference type="EMBL" id="CQAW01000001">
    <property type="protein sequence ID" value="CNH03206.1"/>
    <property type="molecule type" value="Genomic_DNA"/>
</dbReference>
<keyword evidence="2" id="KW-0596">Phosphopantetheine</keyword>
<proteinExistence type="predicted"/>
<dbReference type="InterPro" id="IPR029058">
    <property type="entry name" value="AB_hydrolase_fold"/>
</dbReference>
<dbReference type="SUPFAM" id="SSF52777">
    <property type="entry name" value="CoA-dependent acyltransferases"/>
    <property type="match status" value="4"/>
</dbReference>
<dbReference type="PANTHER" id="PTHR45527:SF1">
    <property type="entry name" value="FATTY ACID SYNTHASE"/>
    <property type="match status" value="1"/>
</dbReference>
<dbReference type="FunFam" id="3.40.50.12780:FF:000012">
    <property type="entry name" value="Non-ribosomal peptide synthetase"/>
    <property type="match status" value="1"/>
</dbReference>
<feature type="domain" description="Carrier" evidence="4">
    <location>
        <begin position="2078"/>
        <end position="2153"/>
    </location>
</feature>
<dbReference type="Gene3D" id="2.30.38.10">
    <property type="entry name" value="Luciferase, Domain 3"/>
    <property type="match status" value="2"/>
</dbReference>
<dbReference type="Pfam" id="PF13193">
    <property type="entry name" value="AMP-binding_C"/>
    <property type="match status" value="2"/>
</dbReference>
<evidence type="ECO:0000313" key="5">
    <source>
        <dbReference type="EMBL" id="CNH03206.1"/>
    </source>
</evidence>
<dbReference type="NCBIfam" id="NF003417">
    <property type="entry name" value="PRK04813.1"/>
    <property type="match status" value="2"/>
</dbReference>
<dbReference type="GO" id="GO:0047527">
    <property type="term" value="F:2,3-dihydroxybenzoate-serine ligase activity"/>
    <property type="evidence" value="ECO:0007669"/>
    <property type="project" value="TreeGrafter"/>
</dbReference>
<accession>A0A0T9NEP5</accession>
<keyword evidence="3" id="KW-0597">Phosphoprotein</keyword>
<dbReference type="GO" id="GO:0009366">
    <property type="term" value="C:enterobactin synthetase complex"/>
    <property type="evidence" value="ECO:0007669"/>
    <property type="project" value="TreeGrafter"/>
</dbReference>
<dbReference type="GO" id="GO:0005829">
    <property type="term" value="C:cytosol"/>
    <property type="evidence" value="ECO:0007669"/>
    <property type="project" value="TreeGrafter"/>
</dbReference>